<accession>A0A058Z5Y2</accession>
<dbReference type="Gene3D" id="1.10.840.10">
    <property type="entry name" value="Ras guanine-nucleotide exchange factors catalytic domain"/>
    <property type="match status" value="1"/>
</dbReference>
<dbReference type="Proteomes" id="UP000030693">
    <property type="component" value="Unassembled WGS sequence"/>
</dbReference>
<dbReference type="Pfam" id="PF00617">
    <property type="entry name" value="RasGEF"/>
    <property type="match status" value="1"/>
</dbReference>
<feature type="compositionally biased region" description="Polar residues" evidence="2">
    <location>
        <begin position="36"/>
        <end position="46"/>
    </location>
</feature>
<feature type="compositionally biased region" description="Low complexity" evidence="2">
    <location>
        <begin position="12"/>
        <end position="31"/>
    </location>
</feature>
<feature type="region of interest" description="Disordered" evidence="2">
    <location>
        <begin position="998"/>
        <end position="1027"/>
    </location>
</feature>
<feature type="compositionally biased region" description="Low complexity" evidence="2">
    <location>
        <begin position="819"/>
        <end position="845"/>
    </location>
</feature>
<sequence length="1655" mass="168179">MQPGSGAGMDTAPAPSALDAAAAAPSPRLSPGVGETGSQAEEQPTFTALCPAHSPKPAACNAGADPSATSLYAGPRFFSESALSVLDAAPGRDDPSPAAGLPNDALHPLKVVLSASAISDVGQPAGSPEAALPGLPNRQPGSGSGSGSGSTDGSSTGESLYSSFVSLDGVSPTPDRNRCPELSVRIPTPPFGILFPLALSPMVRAQNQRLEEDMHCCHCAGIHLRSPQSATEAEHCLPEAGPGQEPLSLASLKLLALRSQAAASRPAHSYTSALEGCSPRALVHLLTSPGFGCDCWRPLEAAALRAFEAPGPGPAPGSTPASVPAIPDTLCRGATCFPTHAADFFLSFRIFLSPAVLLRHILRAWFDTVCPLQKPDQCDCLNDALPASTVRFACRFHFAAAHFYDFDADPQLLRLLSASVDALHMSVADSLTGASALAAALLESIRDLGRAVAAARPGYRFTASPALITSNHRVFLQTVCLHHRQAAGLSEDPHAAGLADARCLPTVLGSHVALAPGPRPGPQAPSDPRAPQQPASMAGAAPSTGAIHCPMNSFPLRMNRSTSSLSCDSVASGASGTAFGSTASMLPSLSVPPSPSGSQPAFFLPRSRSSSSPSALLHLGPAALRGGRPASTILPSGEEGSAGSGAGTAAGPLRSGTSTTFNEMADFEPTKVPSPMHGTPPGLPGDRPASLHAGLDLARVDMRANPSITLSVCAAGSAPGPGHMLGEEDPAPASGGSALSTLSLSTTSSGEEGVSAGAPVAGGHGSRSVSPALGPTDAGRPPAPPGSVAQRRPNFLSIRTKRLSQIIFDEPDPTAMLRSPASLSGSASTSASVSASASTSTSTSSIELSGQGVPAAAMPAGPFGLPPHPLAEPLRMSPFRLTSFSFSTGTAGLQTCTLHLLDVLRELTVATSDLFAAVTPADLSYRLLGKVASPDFGLAAVAPGPGTGPTVTVLAPAAAAAAEAAEHNIGEWPALVALARECGFHLPAERASWLVPEAGAPAPDVGSDPGPGAPPPTDEPSPDYIPMPPALARLTSLFNRISQWVAHEVLLAALSSGQAGAGSSGGGGGPGGGAAGARRKRSFSFSSKRRSTIAVPTSPLTAGPPAPAEQLLSPRGGSATSSLSSSSSSSPTGSMPSVSGFGLSCPNSMSALSLWSGIPSQPRSLPDGATQAWLSLSELALPAWAPAPASANAATAAAGAGAGAAGASTASVVVDAPPSSPPTPVSPAVAPGSSAPTPIDASYGSFVLGLFIQLSYLAACWRNYFVSLAIYAGLSLQPVYRLQSLWAGLSPEATALWAYLGEHLSSRRNYQMYRNLLSLNSQVALREEEGAFLQAHTSPALAHPVRQVHAPALPYIGSLLGRLTSLHERSLSWLPPRPVPAVTDLGTCPVPRSLARLPITRESQDLLLPGLGPASGDAVPGPPGGAATAATGDAGLFLCPCPEGHAGPGTAGDLADGPVIRWSKLLDLAHVFRSEILIHQVALGSRDFMTSFMMVPANEEAPGHEADASPAQVPTPTMDWFSLRWPDLSDFLPAPLASTKAGPGGEAAPEVPPLFSIQDLLKPFTDPSLMAGDRPSVAARALVAQRLVPGSDTNFSLESLRTEDFSNILFALSYLVEPSGSSSTPASQLAASAPLPNVSGTGSVRFRRLRSIRRL</sequence>
<dbReference type="SUPFAM" id="SSF48366">
    <property type="entry name" value="Ras GEF"/>
    <property type="match status" value="2"/>
</dbReference>
<dbReference type="GO" id="GO:0005085">
    <property type="term" value="F:guanyl-nucleotide exchange factor activity"/>
    <property type="evidence" value="ECO:0007669"/>
    <property type="project" value="UniProtKB-KW"/>
</dbReference>
<organism evidence="4">
    <name type="scientific">Fonticula alba</name>
    <name type="common">Slime mold</name>
    <dbReference type="NCBI Taxonomy" id="691883"/>
    <lineage>
        <taxon>Eukaryota</taxon>
        <taxon>Rotosphaerida</taxon>
        <taxon>Fonticulaceae</taxon>
        <taxon>Fonticula</taxon>
    </lineage>
</organism>
<feature type="region of interest" description="Disordered" evidence="2">
    <location>
        <begin position="1"/>
        <end position="61"/>
    </location>
</feature>
<dbReference type="InterPro" id="IPR023578">
    <property type="entry name" value="Ras_GEF_dom_sf"/>
</dbReference>
<dbReference type="EMBL" id="KB932206">
    <property type="protein sequence ID" value="KCV69680.1"/>
    <property type="molecule type" value="Genomic_DNA"/>
</dbReference>
<dbReference type="RefSeq" id="XP_009496245.1">
    <property type="nucleotide sequence ID" value="XM_009497970.1"/>
</dbReference>
<feature type="region of interest" description="Disordered" evidence="2">
    <location>
        <begin position="809"/>
        <end position="847"/>
    </location>
</feature>
<dbReference type="InterPro" id="IPR036964">
    <property type="entry name" value="RASGEF_cat_dom_sf"/>
</dbReference>
<dbReference type="GeneID" id="20528813"/>
<feature type="region of interest" description="Disordered" evidence="2">
    <location>
        <begin position="720"/>
        <end position="793"/>
    </location>
</feature>
<dbReference type="InterPro" id="IPR001895">
    <property type="entry name" value="RASGEF_cat_dom"/>
</dbReference>
<feature type="compositionally biased region" description="Low complexity" evidence="2">
    <location>
        <begin position="596"/>
        <end position="624"/>
    </location>
</feature>
<keyword evidence="5" id="KW-1185">Reference proteome</keyword>
<feature type="compositionally biased region" description="Basic residues" evidence="2">
    <location>
        <begin position="1077"/>
        <end position="1091"/>
    </location>
</feature>
<feature type="region of interest" description="Disordered" evidence="2">
    <location>
        <begin position="588"/>
        <end position="691"/>
    </location>
</feature>
<evidence type="ECO:0000256" key="2">
    <source>
        <dbReference type="SAM" id="MobiDB-lite"/>
    </source>
</evidence>
<reference evidence="4" key="1">
    <citation type="submission" date="2013-04" db="EMBL/GenBank/DDBJ databases">
        <title>The Genome Sequence of Fonticula alba ATCC 38817.</title>
        <authorList>
            <consortium name="The Broad Institute Genomics Platform"/>
            <person name="Russ C."/>
            <person name="Cuomo C."/>
            <person name="Burger G."/>
            <person name="Gray M.W."/>
            <person name="Holland P.W.H."/>
            <person name="King N."/>
            <person name="Lang F.B.F."/>
            <person name="Roger A.J."/>
            <person name="Ruiz-Trillo I."/>
            <person name="Brown M."/>
            <person name="Walker B."/>
            <person name="Young S."/>
            <person name="Zeng Q."/>
            <person name="Gargeya S."/>
            <person name="Fitzgerald M."/>
            <person name="Haas B."/>
            <person name="Abouelleil A."/>
            <person name="Allen A.W."/>
            <person name="Alvarado L."/>
            <person name="Arachchi H.M."/>
            <person name="Berlin A.M."/>
            <person name="Chapman S.B."/>
            <person name="Gainer-Dewar J."/>
            <person name="Goldberg J."/>
            <person name="Griggs A."/>
            <person name="Gujja S."/>
            <person name="Hansen M."/>
            <person name="Howarth C."/>
            <person name="Imamovic A."/>
            <person name="Ireland A."/>
            <person name="Larimer J."/>
            <person name="McCowan C."/>
            <person name="Murphy C."/>
            <person name="Pearson M."/>
            <person name="Poon T.W."/>
            <person name="Priest M."/>
            <person name="Roberts A."/>
            <person name="Saif S."/>
            <person name="Shea T."/>
            <person name="Sisk P."/>
            <person name="Sykes S."/>
            <person name="Wortman J."/>
            <person name="Nusbaum C."/>
            <person name="Birren B."/>
        </authorList>
    </citation>
    <scope>NUCLEOTIDE SEQUENCE [LARGE SCALE GENOMIC DNA]</scope>
    <source>
        <strain evidence="4">ATCC 38817</strain>
    </source>
</reference>
<proteinExistence type="predicted"/>
<feature type="region of interest" description="Disordered" evidence="2">
    <location>
        <begin position="120"/>
        <end position="158"/>
    </location>
</feature>
<gene>
    <name evidence="4" type="ORF">H696_04088</name>
</gene>
<evidence type="ECO:0000313" key="5">
    <source>
        <dbReference type="Proteomes" id="UP000030693"/>
    </source>
</evidence>
<keyword evidence="1" id="KW-0344">Guanine-nucleotide releasing factor</keyword>
<feature type="region of interest" description="Disordered" evidence="2">
    <location>
        <begin position="1212"/>
        <end position="1231"/>
    </location>
</feature>
<name>A0A058Z5Y2_FONAL</name>
<dbReference type="SMART" id="SM00147">
    <property type="entry name" value="RasGEF"/>
    <property type="match status" value="1"/>
</dbReference>
<feature type="domain" description="Ras-GEF" evidence="3">
    <location>
        <begin position="974"/>
        <end position="1620"/>
    </location>
</feature>
<feature type="region of interest" description="Disordered" evidence="2">
    <location>
        <begin position="1057"/>
        <end position="1139"/>
    </location>
</feature>
<feature type="compositionally biased region" description="Low complexity" evidence="2">
    <location>
        <begin position="1113"/>
        <end position="1139"/>
    </location>
</feature>
<feature type="compositionally biased region" description="Low complexity" evidence="2">
    <location>
        <begin position="731"/>
        <end position="759"/>
    </location>
</feature>
<feature type="compositionally biased region" description="Gly residues" evidence="2">
    <location>
        <begin position="1059"/>
        <end position="1075"/>
    </location>
</feature>
<protein>
    <recommendedName>
        <fullName evidence="3">Ras-GEF domain-containing protein</fullName>
    </recommendedName>
</protein>
<feature type="compositionally biased region" description="Low complexity" evidence="2">
    <location>
        <begin position="998"/>
        <end position="1010"/>
    </location>
</feature>
<dbReference type="PANTHER" id="PTHR23113">
    <property type="entry name" value="GUANINE NUCLEOTIDE EXCHANGE FACTOR"/>
    <property type="match status" value="1"/>
</dbReference>
<evidence type="ECO:0000256" key="1">
    <source>
        <dbReference type="ARBA" id="ARBA00022658"/>
    </source>
</evidence>
<evidence type="ECO:0000259" key="3">
    <source>
        <dbReference type="SMART" id="SM00147"/>
    </source>
</evidence>
<dbReference type="InterPro" id="IPR008937">
    <property type="entry name" value="Ras-like_GEF"/>
</dbReference>
<dbReference type="PANTHER" id="PTHR23113:SF99">
    <property type="entry name" value="RASGEF DOMAIN-CONTAINING PROTEIN"/>
    <property type="match status" value="1"/>
</dbReference>
<dbReference type="GO" id="GO:0007264">
    <property type="term" value="P:small GTPase-mediated signal transduction"/>
    <property type="evidence" value="ECO:0007669"/>
    <property type="project" value="InterPro"/>
</dbReference>
<evidence type="ECO:0000313" key="4">
    <source>
        <dbReference type="EMBL" id="KCV69680.1"/>
    </source>
</evidence>
<feature type="compositionally biased region" description="Pro residues" evidence="2">
    <location>
        <begin position="1011"/>
        <end position="1027"/>
    </location>
</feature>
<feature type="region of interest" description="Disordered" evidence="2">
    <location>
        <begin position="514"/>
        <end position="544"/>
    </location>
</feature>